<protein>
    <submittedName>
        <fullName evidence="1">Uncharacterized protein</fullName>
    </submittedName>
</protein>
<organism evidence="1">
    <name type="scientific">marine sediment metagenome</name>
    <dbReference type="NCBI Taxonomy" id="412755"/>
    <lineage>
        <taxon>unclassified sequences</taxon>
        <taxon>metagenomes</taxon>
        <taxon>ecological metagenomes</taxon>
    </lineage>
</organism>
<evidence type="ECO:0000313" key="1">
    <source>
        <dbReference type="EMBL" id="KKK66475.1"/>
    </source>
</evidence>
<proteinExistence type="predicted"/>
<dbReference type="AlphaFoldDB" id="A0A0F8XYX0"/>
<accession>A0A0F8XYX0</accession>
<reference evidence="1" key="1">
    <citation type="journal article" date="2015" name="Nature">
        <title>Complex archaea that bridge the gap between prokaryotes and eukaryotes.</title>
        <authorList>
            <person name="Spang A."/>
            <person name="Saw J.H."/>
            <person name="Jorgensen S.L."/>
            <person name="Zaremba-Niedzwiedzka K."/>
            <person name="Martijn J."/>
            <person name="Lind A.E."/>
            <person name="van Eijk R."/>
            <person name="Schleper C."/>
            <person name="Guy L."/>
            <person name="Ettema T.J."/>
        </authorList>
    </citation>
    <scope>NUCLEOTIDE SEQUENCE</scope>
</reference>
<comment type="caution">
    <text evidence="1">The sequence shown here is derived from an EMBL/GenBank/DDBJ whole genome shotgun (WGS) entry which is preliminary data.</text>
</comment>
<name>A0A0F8XYX0_9ZZZZ</name>
<feature type="non-terminal residue" evidence="1">
    <location>
        <position position="1"/>
    </location>
</feature>
<gene>
    <name evidence="1" type="ORF">LCGC14_2963730</name>
</gene>
<dbReference type="EMBL" id="LAZR01060060">
    <property type="protein sequence ID" value="KKK66475.1"/>
    <property type="molecule type" value="Genomic_DNA"/>
</dbReference>
<sequence length="164" mass="18217">MNKFKIHPSTRFDCDLEVNNIYVKKAIQGYNKRKGPRVGDYLVVEGKITRVTYVWGREAIQAGGHQHGQYFLGKGGWCSYSGSLDSSVDCTGAKLVGHKKGDIWFFSKDWMQAEGGITATIECRVYLVSKAPKNICCECGKSKQLEDMATTGGIKNICFDCCKP</sequence>